<keyword evidence="2" id="KW-0371">Homeobox</keyword>
<feature type="compositionally biased region" description="Polar residues" evidence="1">
    <location>
        <begin position="180"/>
        <end position="195"/>
    </location>
</feature>
<proteinExistence type="predicted"/>
<dbReference type="EMBL" id="BKCP01012736">
    <property type="protein sequence ID" value="GER56511.1"/>
    <property type="molecule type" value="Genomic_DNA"/>
</dbReference>
<organism evidence="2 3">
    <name type="scientific">Striga asiatica</name>
    <name type="common">Asiatic witchweed</name>
    <name type="synonym">Buchnera asiatica</name>
    <dbReference type="NCBI Taxonomy" id="4170"/>
    <lineage>
        <taxon>Eukaryota</taxon>
        <taxon>Viridiplantae</taxon>
        <taxon>Streptophyta</taxon>
        <taxon>Embryophyta</taxon>
        <taxon>Tracheophyta</taxon>
        <taxon>Spermatophyta</taxon>
        <taxon>Magnoliopsida</taxon>
        <taxon>eudicotyledons</taxon>
        <taxon>Gunneridae</taxon>
        <taxon>Pentapetalae</taxon>
        <taxon>asterids</taxon>
        <taxon>lamiids</taxon>
        <taxon>Lamiales</taxon>
        <taxon>Orobanchaceae</taxon>
        <taxon>Buchnereae</taxon>
        <taxon>Striga</taxon>
    </lineage>
</organism>
<feature type="region of interest" description="Disordered" evidence="1">
    <location>
        <begin position="174"/>
        <end position="203"/>
    </location>
</feature>
<keyword evidence="2" id="KW-0238">DNA-binding</keyword>
<evidence type="ECO:0000256" key="1">
    <source>
        <dbReference type="SAM" id="MobiDB-lite"/>
    </source>
</evidence>
<keyword evidence="3" id="KW-1185">Reference proteome</keyword>
<dbReference type="AlphaFoldDB" id="A0A5A7RH96"/>
<reference evidence="3" key="1">
    <citation type="journal article" date="2019" name="Curr. Biol.">
        <title>Genome Sequence of Striga asiatica Provides Insight into the Evolution of Plant Parasitism.</title>
        <authorList>
            <person name="Yoshida S."/>
            <person name="Kim S."/>
            <person name="Wafula E.K."/>
            <person name="Tanskanen J."/>
            <person name="Kim Y.M."/>
            <person name="Honaas L."/>
            <person name="Yang Z."/>
            <person name="Spallek T."/>
            <person name="Conn C.E."/>
            <person name="Ichihashi Y."/>
            <person name="Cheong K."/>
            <person name="Cui S."/>
            <person name="Der J.P."/>
            <person name="Gundlach H."/>
            <person name="Jiao Y."/>
            <person name="Hori C."/>
            <person name="Ishida J.K."/>
            <person name="Kasahara H."/>
            <person name="Kiba T."/>
            <person name="Kim M.S."/>
            <person name="Koo N."/>
            <person name="Laohavisit A."/>
            <person name="Lee Y.H."/>
            <person name="Lumba S."/>
            <person name="McCourt P."/>
            <person name="Mortimer J.C."/>
            <person name="Mutuku J.M."/>
            <person name="Nomura T."/>
            <person name="Sasaki-Sekimoto Y."/>
            <person name="Seto Y."/>
            <person name="Wang Y."/>
            <person name="Wakatake T."/>
            <person name="Sakakibara H."/>
            <person name="Demura T."/>
            <person name="Yamaguchi S."/>
            <person name="Yoneyama K."/>
            <person name="Manabe R.I."/>
            <person name="Nelson D.C."/>
            <person name="Schulman A.H."/>
            <person name="Timko M.P."/>
            <person name="dePamphilis C.W."/>
            <person name="Choi D."/>
            <person name="Shirasu K."/>
        </authorList>
    </citation>
    <scope>NUCLEOTIDE SEQUENCE [LARGE SCALE GENOMIC DNA]</scope>
    <source>
        <strain evidence="3">cv. UVA1</strain>
    </source>
</reference>
<protein>
    <submittedName>
        <fullName evidence="2">Homeobox protein knotted-1-like 4</fullName>
    </submittedName>
</protein>
<dbReference type="GO" id="GO:0003677">
    <property type="term" value="F:DNA binding"/>
    <property type="evidence" value="ECO:0007669"/>
    <property type="project" value="UniProtKB-KW"/>
</dbReference>
<accession>A0A5A7RH96</accession>
<evidence type="ECO:0000313" key="3">
    <source>
        <dbReference type="Proteomes" id="UP000325081"/>
    </source>
</evidence>
<evidence type="ECO:0000313" key="2">
    <source>
        <dbReference type="EMBL" id="GER56511.1"/>
    </source>
</evidence>
<comment type="caution">
    <text evidence="2">The sequence shown here is derived from an EMBL/GenBank/DDBJ whole genome shotgun (WGS) entry which is preliminary data.</text>
</comment>
<dbReference type="Proteomes" id="UP000325081">
    <property type="component" value="Unassembled WGS sequence"/>
</dbReference>
<feature type="region of interest" description="Disordered" evidence="1">
    <location>
        <begin position="1"/>
        <end position="26"/>
    </location>
</feature>
<sequence>MSARQSPATTEKAPLSRVPQEPRIRHRRPCRRRLRRVHPHRRQRHTRVPPLHGLQLPPQLPLERVRPLLRRRRQHPRLRLPQGYQRALEWRLPGWRLLSAPLRLPRRACHHICGCRGHRRHHRSLPPCTRDAPDSIFGCNGGALIGVDLEAFELSDILLSQFLDDRVDHSARPTPWCPEFNQNSRGDKPIQQQSGCMKFDEDH</sequence>
<name>A0A5A7RH96_STRAF</name>
<gene>
    <name evidence="2" type="ORF">STAS_34241</name>
</gene>